<evidence type="ECO:0000313" key="7">
    <source>
        <dbReference type="Proteomes" id="UP000276864"/>
    </source>
</evidence>
<comment type="caution">
    <text evidence="6">The sequence shown here is derived from an EMBL/GenBank/DDBJ whole genome shotgun (WGS) entry which is preliminary data.</text>
</comment>
<gene>
    <name evidence="6" type="ORF">D0866_12014</name>
</gene>
<name>A0A3M7A401_HORWE</name>
<evidence type="ECO:0000256" key="2">
    <source>
        <dbReference type="ARBA" id="ARBA00022771"/>
    </source>
</evidence>
<evidence type="ECO:0000256" key="3">
    <source>
        <dbReference type="ARBA" id="ARBA00022833"/>
    </source>
</evidence>
<dbReference type="InterPro" id="IPR001841">
    <property type="entry name" value="Znf_RING"/>
</dbReference>
<dbReference type="InterPro" id="IPR013083">
    <property type="entry name" value="Znf_RING/FYVE/PHD"/>
</dbReference>
<keyword evidence="2 4" id="KW-0863">Zinc-finger</keyword>
<keyword evidence="3" id="KW-0862">Zinc</keyword>
<dbReference type="Pfam" id="PF13639">
    <property type="entry name" value="zf-RING_2"/>
    <property type="match status" value="1"/>
</dbReference>
<evidence type="ECO:0000256" key="4">
    <source>
        <dbReference type="PROSITE-ProRule" id="PRU00175"/>
    </source>
</evidence>
<dbReference type="SMART" id="SM00184">
    <property type="entry name" value="RING"/>
    <property type="match status" value="1"/>
</dbReference>
<dbReference type="PROSITE" id="PS00518">
    <property type="entry name" value="ZF_RING_1"/>
    <property type="match status" value="1"/>
</dbReference>
<dbReference type="InterPro" id="IPR017907">
    <property type="entry name" value="Znf_RING_CS"/>
</dbReference>
<dbReference type="PROSITE" id="PS50089">
    <property type="entry name" value="ZF_RING_2"/>
    <property type="match status" value="1"/>
</dbReference>
<evidence type="ECO:0000313" key="6">
    <source>
        <dbReference type="EMBL" id="RMY22191.1"/>
    </source>
</evidence>
<reference evidence="6 7" key="1">
    <citation type="journal article" date="2018" name="BMC Genomics">
        <title>Genomic evidence for intraspecific hybridization in a clonal and extremely halotolerant yeast.</title>
        <authorList>
            <person name="Gostincar C."/>
            <person name="Stajich J.E."/>
            <person name="Zupancic J."/>
            <person name="Zalar P."/>
            <person name="Gunde-Cimerman N."/>
        </authorList>
    </citation>
    <scope>NUCLEOTIDE SEQUENCE [LARGE SCALE GENOMIC DNA]</scope>
    <source>
        <strain evidence="6 7">EXF-6651</strain>
    </source>
</reference>
<accession>A0A3M7A401</accession>
<dbReference type="AlphaFoldDB" id="A0A3M7A401"/>
<dbReference type="PANTHER" id="PTHR23327">
    <property type="entry name" value="RING FINGER PROTEIN 127"/>
    <property type="match status" value="1"/>
</dbReference>
<dbReference type="SUPFAM" id="SSF57850">
    <property type="entry name" value="RING/U-box"/>
    <property type="match status" value="1"/>
</dbReference>
<dbReference type="EMBL" id="QWIM01001706">
    <property type="protein sequence ID" value="RMY22191.1"/>
    <property type="molecule type" value="Genomic_DNA"/>
</dbReference>
<dbReference type="Proteomes" id="UP000276864">
    <property type="component" value="Unassembled WGS sequence"/>
</dbReference>
<sequence>MDQTVVQREVMLYANHQALPTRSDFFTTALQPATPEDLSRLTEGNPDSDSCPICYQTFTEPTKTPCGHIYCRECLEAWLERTNNCPTCRARLIAKPQIEPQPDVIPEVEGFDLDFEVDQQAVILELHAFDDLIGSEPNINAIYEHFPVDEQKRIYIDYAFLLPKAVGAALLMKPERQSPTDHLDNFCRREWVWALTELRNTLQQRDGMVFRARDFARNLEMWVNSFVDWQVRRETTYARAEYGTRYTSGKTFAKDVKLVESYVIWCAAKEHERRFPPTVFEPWRVDGFLW</sequence>
<dbReference type="Gene3D" id="3.30.40.10">
    <property type="entry name" value="Zinc/RING finger domain, C3HC4 (zinc finger)"/>
    <property type="match status" value="1"/>
</dbReference>
<protein>
    <recommendedName>
        <fullName evidence="5">RING-type domain-containing protein</fullName>
    </recommendedName>
</protein>
<feature type="domain" description="RING-type" evidence="5">
    <location>
        <begin position="51"/>
        <end position="89"/>
    </location>
</feature>
<organism evidence="6 7">
    <name type="scientific">Hortaea werneckii</name>
    <name type="common">Black yeast</name>
    <name type="synonym">Cladosporium werneckii</name>
    <dbReference type="NCBI Taxonomy" id="91943"/>
    <lineage>
        <taxon>Eukaryota</taxon>
        <taxon>Fungi</taxon>
        <taxon>Dikarya</taxon>
        <taxon>Ascomycota</taxon>
        <taxon>Pezizomycotina</taxon>
        <taxon>Dothideomycetes</taxon>
        <taxon>Dothideomycetidae</taxon>
        <taxon>Mycosphaerellales</taxon>
        <taxon>Teratosphaeriaceae</taxon>
        <taxon>Hortaea</taxon>
    </lineage>
</organism>
<dbReference type="VEuPathDB" id="FungiDB:BTJ68_04316"/>
<dbReference type="GO" id="GO:0008270">
    <property type="term" value="F:zinc ion binding"/>
    <property type="evidence" value="ECO:0007669"/>
    <property type="project" value="UniProtKB-KW"/>
</dbReference>
<keyword evidence="1" id="KW-0479">Metal-binding</keyword>
<evidence type="ECO:0000256" key="1">
    <source>
        <dbReference type="ARBA" id="ARBA00022723"/>
    </source>
</evidence>
<proteinExistence type="predicted"/>
<evidence type="ECO:0000259" key="5">
    <source>
        <dbReference type="PROSITE" id="PS50089"/>
    </source>
</evidence>